<dbReference type="EMBL" id="PFMG01000022">
    <property type="protein sequence ID" value="PIY99929.1"/>
    <property type="molecule type" value="Genomic_DNA"/>
</dbReference>
<reference evidence="5 15" key="1">
    <citation type="submission" date="2017-09" db="EMBL/GenBank/DDBJ databases">
        <title>Depth-based differentiation of microbial function through sediment-hosted aquifers and enrichment of novel symbionts in the deep terrestrial subsurface.</title>
        <authorList>
            <person name="Probst A.J."/>
            <person name="Ladd B."/>
            <person name="Jarett J.K."/>
            <person name="Geller-Mcgrath D.E."/>
            <person name="Sieber C.M."/>
            <person name="Emerson J.B."/>
            <person name="Anantharaman K."/>
            <person name="Thomas B.C."/>
            <person name="Malmstrom R."/>
            <person name="Stieglmeier M."/>
            <person name="Klingl A."/>
            <person name="Woyke T."/>
            <person name="Ryan C.M."/>
            <person name="Banfield J.F."/>
        </authorList>
    </citation>
    <scope>NUCLEOTIDE SEQUENCE [LARGE SCALE GENOMIC DNA]</scope>
    <source>
        <strain evidence="7">CG02_land_8_20_14_3_00_31_209</strain>
        <strain evidence="6">CG03_land_8_20_14_0_80_31_114</strain>
        <strain evidence="8">CG17_big_fil_post_rev_8_21_14_2_50_31_73</strain>
        <strain evidence="5">CG18_big_fil_WC_8_21_14_2_50_31_19</strain>
        <strain evidence="10">CG_4_10_14_0_8_um_filter_31_133</strain>
        <strain evidence="9">CG_4_8_14_3_um_filter</strain>
        <strain evidence="12">CG_4_9_14_0_8_um_filter_31_21</strain>
        <strain evidence="11">CG_4_9_14_3_um_filter_31_125</strain>
    </source>
</reference>
<dbReference type="InterPro" id="IPR036049">
    <property type="entry name" value="Ribosomal_uL29_sf"/>
</dbReference>
<sequence length="75" mass="8828">MHIKMKDLKMLDKIELAKKQKNLSDEILKLRTQAAAGAKLEKPKKIREIKKDIARILTFQNQVKKIKEKETKKNE</sequence>
<dbReference type="AlphaFoldDB" id="A0A2G9LJP7"/>
<accession>A0A2H9MP98</accession>
<name>A0A2G9LJP7_HUBC1</name>
<evidence type="ECO:0000313" key="6">
    <source>
        <dbReference type="EMBL" id="PIV13811.1"/>
    </source>
</evidence>
<evidence type="ECO:0000313" key="9">
    <source>
        <dbReference type="EMBL" id="PIX27896.1"/>
    </source>
</evidence>
<dbReference type="HAMAP" id="MF_00374">
    <property type="entry name" value="Ribosomal_uL29"/>
    <property type="match status" value="1"/>
</dbReference>
<keyword evidence="3 4" id="KW-0687">Ribonucleoprotein</keyword>
<dbReference type="InterPro" id="IPR001854">
    <property type="entry name" value="Ribosomal_uL29"/>
</dbReference>
<dbReference type="EMBL" id="PFUW01000020">
    <property type="protein sequence ID" value="PJB04073.1"/>
    <property type="molecule type" value="Genomic_DNA"/>
</dbReference>
<accession>A0A2G9LJP7</accession>
<reference evidence="13 14" key="2">
    <citation type="submission" date="2017-09" db="EMBL/GenBank/DDBJ databases">
        <title>Depth-based differentiation of microbial function through sediment-hosted aquifers and enrichment of novel symbionts in the deep terrestrial subsurface.</title>
        <authorList>
            <person name="Probst A.J."/>
            <person name="Ladd B."/>
            <person name="Jarett J.K."/>
            <person name="Geller-Mcgrath D.E."/>
            <person name="Sieber C.M.K."/>
            <person name="Emerson J.B."/>
            <person name="Anantharaman K."/>
            <person name="Thomas B.C."/>
            <person name="Malmstrom R."/>
            <person name="Stieglmeier M."/>
            <person name="Klingl A."/>
            <person name="Woyke T."/>
            <person name="Ryan C.M."/>
            <person name="Banfield J.F."/>
        </authorList>
    </citation>
    <scope>NUCLEOTIDE SEQUENCE [LARGE SCALE GENOMIC DNA]</scope>
</reference>
<evidence type="ECO:0000313" key="13">
    <source>
        <dbReference type="Proteomes" id="UP000228874"/>
    </source>
</evidence>
<evidence type="ECO:0000256" key="1">
    <source>
        <dbReference type="ARBA" id="ARBA00009254"/>
    </source>
</evidence>
<evidence type="ECO:0000256" key="4">
    <source>
        <dbReference type="HAMAP-Rule" id="MF_00374"/>
    </source>
</evidence>
<dbReference type="Proteomes" id="UP000230713">
    <property type="component" value="Unassembled WGS sequence"/>
</dbReference>
<dbReference type="EMBL" id="PETW01000031">
    <property type="protein sequence ID" value="PIV46365.1"/>
    <property type="molecule type" value="Genomic_DNA"/>
</dbReference>
<dbReference type="Proteomes" id="UP000231232">
    <property type="component" value="Unassembled WGS sequence"/>
</dbReference>
<dbReference type="EMBL" id="PFIH01000064">
    <property type="protein sequence ID" value="PIX27896.1"/>
    <property type="molecule type" value="Genomic_DNA"/>
</dbReference>
<dbReference type="SUPFAM" id="SSF46561">
    <property type="entry name" value="Ribosomal protein L29 (L29p)"/>
    <property type="match status" value="1"/>
</dbReference>
<evidence type="ECO:0000313" key="5">
    <source>
        <dbReference type="EMBL" id="PIN66773.1"/>
    </source>
</evidence>
<dbReference type="Gene3D" id="1.10.287.310">
    <property type="match status" value="1"/>
</dbReference>
<dbReference type="GO" id="GO:0005840">
    <property type="term" value="C:ribosome"/>
    <property type="evidence" value="ECO:0007669"/>
    <property type="project" value="UniProtKB-KW"/>
</dbReference>
<dbReference type="NCBIfam" id="TIGR00012">
    <property type="entry name" value="L29"/>
    <property type="match status" value="1"/>
</dbReference>
<accession>A0A2H9N1Y7</accession>
<keyword evidence="2 4" id="KW-0689">Ribosomal protein</keyword>
<dbReference type="GO" id="GO:0003735">
    <property type="term" value="F:structural constituent of ribosome"/>
    <property type="evidence" value="ECO:0007669"/>
    <property type="project" value="InterPro"/>
</dbReference>
<dbReference type="Proteomes" id="UP000228989">
    <property type="component" value="Unassembled WGS sequence"/>
</dbReference>
<evidence type="ECO:0000256" key="3">
    <source>
        <dbReference type="ARBA" id="ARBA00023274"/>
    </source>
</evidence>
<dbReference type="Proteomes" id="UP000230477">
    <property type="component" value="Unassembled WGS sequence"/>
</dbReference>
<organism evidence="5 15">
    <name type="scientific">Huberarchaeum crystalense</name>
    <dbReference type="NCBI Taxonomy" id="2014257"/>
    <lineage>
        <taxon>Archaea</taxon>
        <taxon>Candidatus Huberarchaeota</taxon>
        <taxon>Candidatus Huberarchaeia</taxon>
        <taxon>Candidatus Huberarchaeales</taxon>
        <taxon>Candidatus Huberarchaeaceae</taxon>
        <taxon>Candidatus Huberarchaeum</taxon>
    </lineage>
</organism>
<dbReference type="GO" id="GO:0006412">
    <property type="term" value="P:translation"/>
    <property type="evidence" value="ECO:0007669"/>
    <property type="project" value="UniProtKB-UniRule"/>
</dbReference>
<dbReference type="EMBL" id="PEUT01000025">
    <property type="protein sequence ID" value="PIV13811.1"/>
    <property type="molecule type" value="Genomic_DNA"/>
</dbReference>
<dbReference type="EMBL" id="PFSX01000028">
    <property type="protein sequence ID" value="PJC01507.1"/>
    <property type="molecule type" value="Genomic_DNA"/>
</dbReference>
<evidence type="ECO:0000313" key="15">
    <source>
        <dbReference type="Proteomes" id="UP000229789"/>
    </source>
</evidence>
<accession>A0A2H9RDU9</accession>
<dbReference type="GO" id="GO:1990904">
    <property type="term" value="C:ribonucleoprotein complex"/>
    <property type="evidence" value="ECO:0007669"/>
    <property type="project" value="UniProtKB-KW"/>
</dbReference>
<evidence type="ECO:0000256" key="2">
    <source>
        <dbReference type="ARBA" id="ARBA00022980"/>
    </source>
</evidence>
<dbReference type="EMBL" id="PCUF01000002">
    <property type="protein sequence ID" value="PIN66773.1"/>
    <property type="molecule type" value="Genomic_DNA"/>
</dbReference>
<comment type="caution">
    <text evidence="5">The sequence shown here is derived from an EMBL/GenBank/DDBJ whole genome shotgun (WGS) entry which is preliminary data.</text>
</comment>
<accession>A0A2H9QSB5</accession>
<proteinExistence type="inferred from homology"/>
<dbReference type="Proteomes" id="UP000231449">
    <property type="component" value="Unassembled WGS sequence"/>
</dbReference>
<gene>
    <name evidence="5" type="primary">rpmC</name>
    <name evidence="4" type="synonym">rpl29</name>
    <name evidence="12" type="ORF">CO072_01030</name>
    <name evidence="11" type="ORF">CO124_01275</name>
    <name evidence="7" type="ORF">COS22_01930</name>
    <name evidence="6" type="ORF">COS45_00945</name>
    <name evidence="8" type="ORF">COW47_00570</name>
    <name evidence="5" type="ORF">COW69_00535</name>
    <name evidence="10" type="ORF">COY63_00970</name>
    <name evidence="9" type="ORF">COZ66_02590</name>
</gene>
<accession>A0A2H9M2P7</accession>
<dbReference type="Proteomes" id="UP000228874">
    <property type="component" value="Unassembled WGS sequence"/>
</dbReference>
<dbReference type="PROSITE" id="PS00579">
    <property type="entry name" value="RIBOSOMAL_L29"/>
    <property type="match status" value="1"/>
</dbReference>
<evidence type="ECO:0000313" key="8">
    <source>
        <dbReference type="EMBL" id="PIV89864.1"/>
    </source>
</evidence>
<accession>A0A2H9P8W6</accession>
<dbReference type="Proteomes" id="UP000228888">
    <property type="component" value="Unassembled WGS sequence"/>
</dbReference>
<dbReference type="InterPro" id="IPR018254">
    <property type="entry name" value="Ribosomal_uL29_CS"/>
</dbReference>
<comment type="similarity">
    <text evidence="1 4">Belongs to the universal ribosomal protein uL29 family.</text>
</comment>
<evidence type="ECO:0000313" key="11">
    <source>
        <dbReference type="EMBL" id="PJB04073.1"/>
    </source>
</evidence>
<evidence type="ECO:0000313" key="7">
    <source>
        <dbReference type="EMBL" id="PIV46365.1"/>
    </source>
</evidence>
<dbReference type="EMBL" id="PFFF01000015">
    <property type="protein sequence ID" value="PIV89864.1"/>
    <property type="molecule type" value="Genomic_DNA"/>
</dbReference>
<evidence type="ECO:0000313" key="12">
    <source>
        <dbReference type="EMBL" id="PJC01507.1"/>
    </source>
</evidence>
<evidence type="ECO:0000313" key="10">
    <source>
        <dbReference type="EMBL" id="PIY99929.1"/>
    </source>
</evidence>
<evidence type="ECO:0000313" key="14">
    <source>
        <dbReference type="Proteomes" id="UP000228888"/>
    </source>
</evidence>
<accession>A0A2H9M707</accession>
<dbReference type="Proteomes" id="UP000229789">
    <property type="component" value="Unassembled WGS sequence"/>
</dbReference>
<dbReference type="Pfam" id="PF00831">
    <property type="entry name" value="Ribosomal_L29"/>
    <property type="match status" value="1"/>
</dbReference>
<protein>
    <recommendedName>
        <fullName evidence="4">Large ribosomal subunit protein uL29</fullName>
    </recommendedName>
</protein>